<evidence type="ECO:0000313" key="2">
    <source>
        <dbReference type="EMBL" id="SEH44859.1"/>
    </source>
</evidence>
<accession>A0A1H9QVQ8</accession>
<evidence type="ECO:0000313" key="4">
    <source>
        <dbReference type="Proteomes" id="UP000199128"/>
    </source>
</evidence>
<dbReference type="PROSITE" id="PS51671">
    <property type="entry name" value="ACT"/>
    <property type="match status" value="1"/>
</dbReference>
<evidence type="ECO:0000313" key="3">
    <source>
        <dbReference type="EMBL" id="SER64536.1"/>
    </source>
</evidence>
<dbReference type="Proteomes" id="UP000199128">
    <property type="component" value="Unassembled WGS sequence"/>
</dbReference>
<dbReference type="Gene3D" id="3.30.2130.10">
    <property type="entry name" value="VC0802-like"/>
    <property type="match status" value="1"/>
</dbReference>
<dbReference type="RefSeq" id="WP_078687137.1">
    <property type="nucleotide sequence ID" value="NZ_FNWT01000002.1"/>
</dbReference>
<dbReference type="PANTHER" id="PTHR40099:SF1">
    <property type="entry name" value="ACETOLACTATE SYNTHASE, SMALL SUBUNIT"/>
    <property type="match status" value="1"/>
</dbReference>
<protein>
    <submittedName>
        <fullName evidence="3">Uncharacterized conserved protein, contains tandem ACT domains</fullName>
    </submittedName>
</protein>
<reference evidence="4 5" key="2">
    <citation type="submission" date="2016-10" db="EMBL/GenBank/DDBJ databases">
        <authorList>
            <person name="Varghese N."/>
            <person name="Submissions S."/>
        </authorList>
    </citation>
    <scope>NUCLEOTIDE SEQUENCE [LARGE SCALE GENOMIC DNA]</scope>
    <source>
        <strain evidence="4">KHGC19</strain>
        <strain evidence="2 5">WCP15</strain>
    </source>
</reference>
<dbReference type="InterPro" id="IPR045739">
    <property type="entry name" value="ACT_dom_pair"/>
</dbReference>
<reference evidence="3" key="1">
    <citation type="submission" date="2016-10" db="EMBL/GenBank/DDBJ databases">
        <authorList>
            <person name="de Groot N.N."/>
        </authorList>
    </citation>
    <scope>NUCLEOTIDE SEQUENCE [LARGE SCALE GENOMIC DNA]</scope>
    <source>
        <strain evidence="3">KHGC19</strain>
    </source>
</reference>
<gene>
    <name evidence="3" type="ORF">SAMN05216446_1580</name>
    <name evidence="2" type="ORF">SAMN05216447_102264</name>
</gene>
<dbReference type="InterPro" id="IPR002912">
    <property type="entry name" value="ACT_dom"/>
</dbReference>
<dbReference type="InterPro" id="IPR045865">
    <property type="entry name" value="ACT-like_dom_sf"/>
</dbReference>
<sequence>MIKQVTAFLPNKPGVLMQMSKVLGDAGIQILGLMVADSSDFSAVRFTCDYPVRACKSLQEAGIQAAVTEVLAIAVPDVPGGLSTILARLVSADLNIGYAYCCTIGGRVVDIINVSSEPVEVKLAEIGFLGMSAEELGIHE</sequence>
<dbReference type="EMBL" id="FOGP01000006">
    <property type="protein sequence ID" value="SER64536.1"/>
    <property type="molecule type" value="Genomic_DNA"/>
</dbReference>
<dbReference type="AlphaFoldDB" id="A0A1H9QVQ8"/>
<dbReference type="PANTHER" id="PTHR40099">
    <property type="entry name" value="ACETOLACTATE SYNTHASE, SMALL SUBUNIT"/>
    <property type="match status" value="1"/>
</dbReference>
<dbReference type="Pfam" id="PF19571">
    <property type="entry name" value="ACT_8"/>
    <property type="match status" value="1"/>
</dbReference>
<dbReference type="SUPFAM" id="SSF55021">
    <property type="entry name" value="ACT-like"/>
    <property type="match status" value="2"/>
</dbReference>
<dbReference type="EMBL" id="FNWT01000002">
    <property type="protein sequence ID" value="SEH44859.1"/>
    <property type="molecule type" value="Genomic_DNA"/>
</dbReference>
<name>A0A1H9QVQ8_9ACTN</name>
<dbReference type="Proteomes" id="UP000199135">
    <property type="component" value="Unassembled WGS sequence"/>
</dbReference>
<evidence type="ECO:0000259" key="1">
    <source>
        <dbReference type="PROSITE" id="PS51671"/>
    </source>
</evidence>
<keyword evidence="5" id="KW-1185">Reference proteome</keyword>
<evidence type="ECO:0000313" key="5">
    <source>
        <dbReference type="Proteomes" id="UP000199135"/>
    </source>
</evidence>
<feature type="domain" description="ACT" evidence="1">
    <location>
        <begin position="4"/>
        <end position="80"/>
    </location>
</feature>
<organism evidence="3 4">
    <name type="scientific">Parafannyhessea umbonata</name>
    <dbReference type="NCBI Taxonomy" id="604330"/>
    <lineage>
        <taxon>Bacteria</taxon>
        <taxon>Bacillati</taxon>
        <taxon>Actinomycetota</taxon>
        <taxon>Coriobacteriia</taxon>
        <taxon>Coriobacteriales</taxon>
        <taxon>Atopobiaceae</taxon>
        <taxon>Parafannyhessea</taxon>
    </lineage>
</organism>
<proteinExistence type="predicted"/>